<evidence type="ECO:0000313" key="1">
    <source>
        <dbReference type="EMBL" id="KAK7079197.1"/>
    </source>
</evidence>
<dbReference type="EMBL" id="JAXCGZ010007565">
    <property type="protein sequence ID" value="KAK7079197.1"/>
    <property type="molecule type" value="Genomic_DNA"/>
</dbReference>
<sequence>TYTGELDDENQLKSYLCNDYGIWFGDSCVPSTEAIRLLYGPPNAFTRNLSLHIANNLNLPKEGKLQFCIQ</sequence>
<name>A0AAN8X7K1_HALRR</name>
<comment type="caution">
    <text evidence="1">The sequence shown here is derived from an EMBL/GenBank/DDBJ whole genome shotgun (WGS) entry which is preliminary data.</text>
</comment>
<evidence type="ECO:0000313" key="2">
    <source>
        <dbReference type="Proteomes" id="UP001381693"/>
    </source>
</evidence>
<accession>A0AAN8X7K1</accession>
<feature type="non-terminal residue" evidence="1">
    <location>
        <position position="1"/>
    </location>
</feature>
<dbReference type="AlphaFoldDB" id="A0AAN8X7K1"/>
<organism evidence="1 2">
    <name type="scientific">Halocaridina rubra</name>
    <name type="common">Hawaiian red shrimp</name>
    <dbReference type="NCBI Taxonomy" id="373956"/>
    <lineage>
        <taxon>Eukaryota</taxon>
        <taxon>Metazoa</taxon>
        <taxon>Ecdysozoa</taxon>
        <taxon>Arthropoda</taxon>
        <taxon>Crustacea</taxon>
        <taxon>Multicrustacea</taxon>
        <taxon>Malacostraca</taxon>
        <taxon>Eumalacostraca</taxon>
        <taxon>Eucarida</taxon>
        <taxon>Decapoda</taxon>
        <taxon>Pleocyemata</taxon>
        <taxon>Caridea</taxon>
        <taxon>Atyoidea</taxon>
        <taxon>Atyidae</taxon>
        <taxon>Halocaridina</taxon>
    </lineage>
</organism>
<gene>
    <name evidence="1" type="ORF">SK128_002292</name>
</gene>
<keyword evidence="2" id="KW-1185">Reference proteome</keyword>
<dbReference type="Proteomes" id="UP001381693">
    <property type="component" value="Unassembled WGS sequence"/>
</dbReference>
<reference evidence="1 2" key="1">
    <citation type="submission" date="2023-11" db="EMBL/GenBank/DDBJ databases">
        <title>Halocaridina rubra genome assembly.</title>
        <authorList>
            <person name="Smith C."/>
        </authorList>
    </citation>
    <scope>NUCLEOTIDE SEQUENCE [LARGE SCALE GENOMIC DNA]</scope>
    <source>
        <strain evidence="1">EP-1</strain>
        <tissue evidence="1">Whole</tissue>
    </source>
</reference>
<proteinExistence type="predicted"/>
<protein>
    <submittedName>
        <fullName evidence="1">Uncharacterized protein</fullName>
    </submittedName>
</protein>